<reference evidence="2" key="1">
    <citation type="submission" date="2020-05" db="EMBL/GenBank/DDBJ databases">
        <authorList>
            <person name="Chiriac C."/>
            <person name="Salcher M."/>
            <person name="Ghai R."/>
            <person name="Kavagutti S V."/>
        </authorList>
    </citation>
    <scope>NUCLEOTIDE SEQUENCE</scope>
</reference>
<proteinExistence type="predicted"/>
<dbReference type="SUPFAM" id="SSF159888">
    <property type="entry name" value="YdhG-like"/>
    <property type="match status" value="1"/>
</dbReference>
<dbReference type="InterPro" id="IPR025629">
    <property type="entry name" value="DUF4287"/>
</dbReference>
<dbReference type="InterPro" id="IPR014922">
    <property type="entry name" value="YdhG-like"/>
</dbReference>
<evidence type="ECO:0000313" key="2">
    <source>
        <dbReference type="EMBL" id="CAB4547730.1"/>
    </source>
</evidence>
<dbReference type="Pfam" id="PF08818">
    <property type="entry name" value="DUF1801"/>
    <property type="match status" value="1"/>
</dbReference>
<dbReference type="EMBL" id="CAEZVG010000062">
    <property type="protein sequence ID" value="CAB4627990.1"/>
    <property type="molecule type" value="Genomic_DNA"/>
</dbReference>
<evidence type="ECO:0000259" key="1">
    <source>
        <dbReference type="Pfam" id="PF08818"/>
    </source>
</evidence>
<protein>
    <submittedName>
        <fullName evidence="2">Unannotated protein</fullName>
    </submittedName>
</protein>
<organism evidence="2">
    <name type="scientific">freshwater metagenome</name>
    <dbReference type="NCBI Taxonomy" id="449393"/>
    <lineage>
        <taxon>unclassified sequences</taxon>
        <taxon>metagenomes</taxon>
        <taxon>ecological metagenomes</taxon>
    </lineage>
</organism>
<sequence>MSPSGAREDHFPAIEKKYGEKMSYWFKVMKSLDGEKYPAQIAHLQENYGFSQAHANALVMYSRGSESSKRHETPAHYFKSIDPIQAKTVKAIFKAIQSKYPELELVIAWNQPMVRVGKEYIFGVSVSKNHISIAPWNQDVLKKYSPKFSDYRITKKTIALPNDWAVDTKVIQAMIKDSLAALK</sequence>
<gene>
    <name evidence="2" type="ORF">UFOPK1440_00909</name>
    <name evidence="3" type="ORF">UFOPK1946_00958</name>
</gene>
<feature type="domain" description="YdhG-like" evidence="1">
    <location>
        <begin position="87"/>
        <end position="178"/>
    </location>
</feature>
<dbReference type="Pfam" id="PF14117">
    <property type="entry name" value="DUF4287"/>
    <property type="match status" value="1"/>
</dbReference>
<name>A0A6J6C8Q4_9ZZZZ</name>
<dbReference type="AlphaFoldDB" id="A0A6J6C8Q4"/>
<evidence type="ECO:0000313" key="3">
    <source>
        <dbReference type="EMBL" id="CAB4627990.1"/>
    </source>
</evidence>
<dbReference type="Gene3D" id="3.90.1150.200">
    <property type="match status" value="1"/>
</dbReference>
<dbReference type="EMBL" id="CAEZSP010000052">
    <property type="protein sequence ID" value="CAB4547730.1"/>
    <property type="molecule type" value="Genomic_DNA"/>
</dbReference>
<accession>A0A6J6C8Q4</accession>